<evidence type="ECO:0000313" key="8">
    <source>
        <dbReference type="EMBL" id="GHO93610.1"/>
    </source>
</evidence>
<dbReference type="InterPro" id="IPR013325">
    <property type="entry name" value="RNA_pol_sigma_r2"/>
</dbReference>
<dbReference type="InterPro" id="IPR039425">
    <property type="entry name" value="RNA_pol_sigma-70-like"/>
</dbReference>
<feature type="domain" description="RNA polymerase sigma-70 region 2" evidence="6">
    <location>
        <begin position="24"/>
        <end position="91"/>
    </location>
</feature>
<evidence type="ECO:0000256" key="4">
    <source>
        <dbReference type="ARBA" id="ARBA00023125"/>
    </source>
</evidence>
<dbReference type="RefSeq" id="WP_220204387.1">
    <property type="nucleotide sequence ID" value="NZ_BNJK01000001.1"/>
</dbReference>
<keyword evidence="4" id="KW-0238">DNA-binding</keyword>
<gene>
    <name evidence="8" type="primary">sigW_1</name>
    <name evidence="8" type="ORF">KSF_036580</name>
</gene>
<dbReference type="Gene3D" id="1.10.1740.10">
    <property type="match status" value="1"/>
</dbReference>
<dbReference type="Pfam" id="PF08281">
    <property type="entry name" value="Sigma70_r4_2"/>
    <property type="match status" value="1"/>
</dbReference>
<dbReference type="InterPro" id="IPR013324">
    <property type="entry name" value="RNA_pol_sigma_r3/r4-like"/>
</dbReference>
<dbReference type="PANTHER" id="PTHR43133:SF8">
    <property type="entry name" value="RNA POLYMERASE SIGMA FACTOR HI_1459-RELATED"/>
    <property type="match status" value="1"/>
</dbReference>
<dbReference type="CDD" id="cd06171">
    <property type="entry name" value="Sigma70_r4"/>
    <property type="match status" value="1"/>
</dbReference>
<keyword evidence="2" id="KW-0805">Transcription regulation</keyword>
<dbReference type="GO" id="GO:0016987">
    <property type="term" value="F:sigma factor activity"/>
    <property type="evidence" value="ECO:0007669"/>
    <property type="project" value="UniProtKB-KW"/>
</dbReference>
<accession>A0A8J3N2X2</accession>
<sequence>MNTSNEVNLDQFAADVDLYHEQLVMLYWQPLKAFILSRTGSLQDAEDIVQEAFIRAYLALDHYTLEQIQTLKARPWLYKITWNVFCNHVKHSKLSSQVYLEALEENSPFEQSQLSDEHPEFAFEQVERRQELETLVATLPQNYRVPVSMYYFEELRYREIAEILQQPVGTVKVYVHRGIQMLRKALTIPRNEVR</sequence>
<dbReference type="InterPro" id="IPR036388">
    <property type="entry name" value="WH-like_DNA-bd_sf"/>
</dbReference>
<dbReference type="InterPro" id="IPR014284">
    <property type="entry name" value="RNA_pol_sigma-70_dom"/>
</dbReference>
<comment type="similarity">
    <text evidence="1">Belongs to the sigma-70 factor family. ECF subfamily.</text>
</comment>
<dbReference type="InterPro" id="IPR007627">
    <property type="entry name" value="RNA_pol_sigma70_r2"/>
</dbReference>
<protein>
    <submittedName>
        <fullName evidence="8">ECF RNA polymerase sigma factor SigW</fullName>
    </submittedName>
</protein>
<proteinExistence type="inferred from homology"/>
<dbReference type="EMBL" id="BNJK01000001">
    <property type="protein sequence ID" value="GHO93610.1"/>
    <property type="molecule type" value="Genomic_DNA"/>
</dbReference>
<evidence type="ECO:0000256" key="5">
    <source>
        <dbReference type="ARBA" id="ARBA00023163"/>
    </source>
</evidence>
<dbReference type="Proteomes" id="UP000597444">
    <property type="component" value="Unassembled WGS sequence"/>
</dbReference>
<evidence type="ECO:0000259" key="6">
    <source>
        <dbReference type="Pfam" id="PF04542"/>
    </source>
</evidence>
<dbReference type="GO" id="GO:0003677">
    <property type="term" value="F:DNA binding"/>
    <property type="evidence" value="ECO:0007669"/>
    <property type="project" value="UniProtKB-KW"/>
</dbReference>
<dbReference type="Gene3D" id="1.10.10.10">
    <property type="entry name" value="Winged helix-like DNA-binding domain superfamily/Winged helix DNA-binding domain"/>
    <property type="match status" value="1"/>
</dbReference>
<feature type="domain" description="RNA polymerase sigma factor 70 region 4 type 2" evidence="7">
    <location>
        <begin position="129"/>
        <end position="181"/>
    </location>
</feature>
<evidence type="ECO:0000313" key="9">
    <source>
        <dbReference type="Proteomes" id="UP000597444"/>
    </source>
</evidence>
<dbReference type="SUPFAM" id="SSF88946">
    <property type="entry name" value="Sigma2 domain of RNA polymerase sigma factors"/>
    <property type="match status" value="1"/>
</dbReference>
<keyword evidence="3" id="KW-0731">Sigma factor</keyword>
<keyword evidence="9" id="KW-1185">Reference proteome</keyword>
<evidence type="ECO:0000256" key="2">
    <source>
        <dbReference type="ARBA" id="ARBA00023015"/>
    </source>
</evidence>
<dbReference type="NCBIfam" id="TIGR02937">
    <property type="entry name" value="sigma70-ECF"/>
    <property type="match status" value="1"/>
</dbReference>
<name>A0A8J3N2X2_9CHLR</name>
<dbReference type="Pfam" id="PF04542">
    <property type="entry name" value="Sigma70_r2"/>
    <property type="match status" value="1"/>
</dbReference>
<evidence type="ECO:0000256" key="3">
    <source>
        <dbReference type="ARBA" id="ARBA00023082"/>
    </source>
</evidence>
<keyword evidence="5" id="KW-0804">Transcription</keyword>
<comment type="caution">
    <text evidence="8">The sequence shown here is derived from an EMBL/GenBank/DDBJ whole genome shotgun (WGS) entry which is preliminary data.</text>
</comment>
<reference evidence="8" key="1">
    <citation type="submission" date="2020-10" db="EMBL/GenBank/DDBJ databases">
        <title>Taxonomic study of unclassified bacteria belonging to the class Ktedonobacteria.</title>
        <authorList>
            <person name="Yabe S."/>
            <person name="Wang C.M."/>
            <person name="Zheng Y."/>
            <person name="Sakai Y."/>
            <person name="Cavaletti L."/>
            <person name="Monciardini P."/>
            <person name="Donadio S."/>
        </authorList>
    </citation>
    <scope>NUCLEOTIDE SEQUENCE</scope>
    <source>
        <strain evidence="8">ID150040</strain>
    </source>
</reference>
<organism evidence="8 9">
    <name type="scientific">Reticulibacter mediterranei</name>
    <dbReference type="NCBI Taxonomy" id="2778369"/>
    <lineage>
        <taxon>Bacteria</taxon>
        <taxon>Bacillati</taxon>
        <taxon>Chloroflexota</taxon>
        <taxon>Ktedonobacteria</taxon>
        <taxon>Ktedonobacterales</taxon>
        <taxon>Reticulibacteraceae</taxon>
        <taxon>Reticulibacter</taxon>
    </lineage>
</organism>
<dbReference type="AlphaFoldDB" id="A0A8J3N2X2"/>
<dbReference type="SUPFAM" id="SSF88659">
    <property type="entry name" value="Sigma3 and sigma4 domains of RNA polymerase sigma factors"/>
    <property type="match status" value="1"/>
</dbReference>
<dbReference type="PANTHER" id="PTHR43133">
    <property type="entry name" value="RNA POLYMERASE ECF-TYPE SIGMA FACTO"/>
    <property type="match status" value="1"/>
</dbReference>
<dbReference type="GO" id="GO:0006352">
    <property type="term" value="P:DNA-templated transcription initiation"/>
    <property type="evidence" value="ECO:0007669"/>
    <property type="project" value="InterPro"/>
</dbReference>
<dbReference type="InterPro" id="IPR013249">
    <property type="entry name" value="RNA_pol_sigma70_r4_t2"/>
</dbReference>
<evidence type="ECO:0000256" key="1">
    <source>
        <dbReference type="ARBA" id="ARBA00010641"/>
    </source>
</evidence>
<evidence type="ECO:0000259" key="7">
    <source>
        <dbReference type="Pfam" id="PF08281"/>
    </source>
</evidence>